<reference evidence="4" key="1">
    <citation type="journal article" date="2002" name="Science">
        <title>The draft genome of Ciona intestinalis: insights into chordate and vertebrate origins.</title>
        <authorList>
            <person name="Dehal P."/>
            <person name="Satou Y."/>
            <person name="Campbell R.K."/>
            <person name="Chapman J."/>
            <person name="Degnan B."/>
            <person name="De Tomaso A."/>
            <person name="Davidson B."/>
            <person name="Di Gregorio A."/>
            <person name="Gelpke M."/>
            <person name="Goodstein D.M."/>
            <person name="Harafuji N."/>
            <person name="Hastings K.E."/>
            <person name="Ho I."/>
            <person name="Hotta K."/>
            <person name="Huang W."/>
            <person name="Kawashima T."/>
            <person name="Lemaire P."/>
            <person name="Martinez D."/>
            <person name="Meinertzhagen I.A."/>
            <person name="Necula S."/>
            <person name="Nonaka M."/>
            <person name="Putnam N."/>
            <person name="Rash S."/>
            <person name="Saiga H."/>
            <person name="Satake M."/>
            <person name="Terry A."/>
            <person name="Yamada L."/>
            <person name="Wang H.G."/>
            <person name="Awazu S."/>
            <person name="Azumi K."/>
            <person name="Boore J."/>
            <person name="Branno M."/>
            <person name="Chin-Bow S."/>
            <person name="DeSantis R."/>
            <person name="Doyle S."/>
            <person name="Francino P."/>
            <person name="Keys D.N."/>
            <person name="Haga S."/>
            <person name="Hayashi H."/>
            <person name="Hino K."/>
            <person name="Imai K.S."/>
            <person name="Inaba K."/>
            <person name="Kano S."/>
            <person name="Kobayashi K."/>
            <person name="Kobayashi M."/>
            <person name="Lee B.I."/>
            <person name="Makabe K.W."/>
            <person name="Manohar C."/>
            <person name="Matassi G."/>
            <person name="Medina M."/>
            <person name="Mochizuki Y."/>
            <person name="Mount S."/>
            <person name="Morishita T."/>
            <person name="Miura S."/>
            <person name="Nakayama A."/>
            <person name="Nishizaka S."/>
            <person name="Nomoto H."/>
            <person name="Ohta F."/>
            <person name="Oishi K."/>
            <person name="Rigoutsos I."/>
            <person name="Sano M."/>
            <person name="Sasaki A."/>
            <person name="Sasakura Y."/>
            <person name="Shoguchi E."/>
            <person name="Shin-i T."/>
            <person name="Spagnuolo A."/>
            <person name="Stainier D."/>
            <person name="Suzuki M.M."/>
            <person name="Tassy O."/>
            <person name="Takatori N."/>
            <person name="Tokuoka M."/>
            <person name="Yagi K."/>
            <person name="Yoshizaki F."/>
            <person name="Wada S."/>
            <person name="Zhang C."/>
            <person name="Hyatt P.D."/>
            <person name="Larimer F."/>
            <person name="Detter C."/>
            <person name="Doggett N."/>
            <person name="Glavina T."/>
            <person name="Hawkins T."/>
            <person name="Richardson P."/>
            <person name="Lucas S."/>
            <person name="Kohara Y."/>
            <person name="Levine M."/>
            <person name="Satoh N."/>
            <person name="Rokhsar D.S."/>
        </authorList>
    </citation>
    <scope>NUCLEOTIDE SEQUENCE [LARGE SCALE GENOMIC DNA]</scope>
</reference>
<feature type="region of interest" description="Disordered" evidence="1">
    <location>
        <begin position="1"/>
        <end position="94"/>
    </location>
</feature>
<feature type="compositionally biased region" description="Polar residues" evidence="1">
    <location>
        <begin position="31"/>
        <end position="40"/>
    </location>
</feature>
<evidence type="ECO:0000256" key="2">
    <source>
        <dbReference type="SAM" id="Phobius"/>
    </source>
</evidence>
<evidence type="ECO:0000313" key="3">
    <source>
        <dbReference type="Ensembl" id="ENSCINP00000034496.1"/>
    </source>
</evidence>
<reference evidence="3" key="2">
    <citation type="journal article" date="2008" name="Genome Biol.">
        <title>Improved genome assembly and evidence-based global gene model set for the chordate Ciona intestinalis: new insight into intron and operon populations.</title>
        <authorList>
            <person name="Satou Y."/>
            <person name="Mineta K."/>
            <person name="Ogasawara M."/>
            <person name="Sasakura Y."/>
            <person name="Shoguchi E."/>
            <person name="Ueno K."/>
            <person name="Yamada L."/>
            <person name="Matsumoto J."/>
            <person name="Wasserscheid J."/>
            <person name="Dewar K."/>
            <person name="Wiley G.B."/>
            <person name="Macmil S.L."/>
            <person name="Roe B.A."/>
            <person name="Zeller R.W."/>
            <person name="Hastings K.E."/>
            <person name="Lemaire P."/>
            <person name="Lindquist E."/>
            <person name="Endo T."/>
            <person name="Hotta K."/>
            <person name="Inaba K."/>
        </authorList>
    </citation>
    <scope>NUCLEOTIDE SEQUENCE [LARGE SCALE GENOMIC DNA]</scope>
    <source>
        <strain evidence="3">wild type</strain>
    </source>
</reference>
<name>H2XXW2_CIOIN</name>
<evidence type="ECO:0000256" key="1">
    <source>
        <dbReference type="SAM" id="MobiDB-lite"/>
    </source>
</evidence>
<keyword evidence="2" id="KW-0812">Transmembrane</keyword>
<feature type="transmembrane region" description="Helical" evidence="2">
    <location>
        <begin position="110"/>
        <end position="135"/>
    </location>
</feature>
<dbReference type="EMBL" id="EAAA01001283">
    <property type="status" value="NOT_ANNOTATED_CDS"/>
    <property type="molecule type" value="Genomic_DNA"/>
</dbReference>
<feature type="compositionally biased region" description="Basic and acidic residues" evidence="1">
    <location>
        <begin position="1"/>
        <end position="24"/>
    </location>
</feature>
<dbReference type="InParanoid" id="H2XXW2"/>
<keyword evidence="2" id="KW-1133">Transmembrane helix</keyword>
<dbReference type="AlphaFoldDB" id="H2XXW2"/>
<dbReference type="Ensembl" id="ENSCINT00000036369.1">
    <property type="protein sequence ID" value="ENSCINP00000034496.1"/>
    <property type="gene ID" value="ENSCING00000024882.1"/>
</dbReference>
<feature type="compositionally biased region" description="Basic residues" evidence="1">
    <location>
        <begin position="51"/>
        <end position="64"/>
    </location>
</feature>
<reference evidence="3" key="4">
    <citation type="submission" date="2025-09" db="UniProtKB">
        <authorList>
            <consortium name="Ensembl"/>
        </authorList>
    </citation>
    <scope>IDENTIFICATION</scope>
</reference>
<dbReference type="Proteomes" id="UP000008144">
    <property type="component" value="Chromosome 14"/>
</dbReference>
<reference evidence="3" key="3">
    <citation type="submission" date="2025-08" db="UniProtKB">
        <authorList>
            <consortium name="Ensembl"/>
        </authorList>
    </citation>
    <scope>IDENTIFICATION</scope>
</reference>
<protein>
    <submittedName>
        <fullName evidence="3">Uncharacterized protein</fullName>
    </submittedName>
</protein>
<proteinExistence type="predicted"/>
<evidence type="ECO:0000313" key="4">
    <source>
        <dbReference type="Proteomes" id="UP000008144"/>
    </source>
</evidence>
<organism evidence="3 4">
    <name type="scientific">Ciona intestinalis</name>
    <name type="common">Transparent sea squirt</name>
    <name type="synonym">Ascidia intestinalis</name>
    <dbReference type="NCBI Taxonomy" id="7719"/>
    <lineage>
        <taxon>Eukaryota</taxon>
        <taxon>Metazoa</taxon>
        <taxon>Chordata</taxon>
        <taxon>Tunicata</taxon>
        <taxon>Ascidiacea</taxon>
        <taxon>Phlebobranchia</taxon>
        <taxon>Cionidae</taxon>
        <taxon>Ciona</taxon>
    </lineage>
</organism>
<sequence>MQTAPKEHSIAKDQKLKVNGEPHKVPPRPNKASTNLQNKPEPSKIKAAALSKKRSPKNLNKKSKNMISPTERSGAKPKLHQFNKTGMKGLETKPKMHVKETKKLVKTIKIIWKSVIALFIVIRYIALAVTMYGTFAEAVWICHT</sequence>
<accession>H2XXW2</accession>
<keyword evidence="4" id="KW-1185">Reference proteome</keyword>
<dbReference type="HOGENOM" id="CLU_1795790_0_0_1"/>
<keyword evidence="2" id="KW-0472">Membrane</keyword>